<dbReference type="Pfam" id="PF00275">
    <property type="entry name" value="EPSP_synthase"/>
    <property type="match status" value="1"/>
</dbReference>
<feature type="domain" description="Enolpyruvate transferase" evidence="8">
    <location>
        <begin position="5"/>
        <end position="446"/>
    </location>
</feature>
<gene>
    <name evidence="7 9" type="primary">aroA</name>
    <name evidence="9" type="ORF">IAA16_03160</name>
</gene>
<dbReference type="InterPro" id="IPR006264">
    <property type="entry name" value="EPSP_synthase"/>
</dbReference>
<dbReference type="AlphaFoldDB" id="A0A9E2L0Z7"/>
<keyword evidence="4 7" id="KW-0808">Transferase</keyword>
<keyword evidence="3 7" id="KW-0028">Amino-acid biosynthesis</keyword>
<feature type="binding site" evidence="7">
    <location>
        <position position="168"/>
    </location>
    <ligand>
        <name>3-phosphoshikimate</name>
        <dbReference type="ChEBI" id="CHEBI:145989"/>
    </ligand>
</feature>
<organism evidence="9 10">
    <name type="scientific">Candidatus Treponema excrementipullorum</name>
    <dbReference type="NCBI Taxonomy" id="2838768"/>
    <lineage>
        <taxon>Bacteria</taxon>
        <taxon>Pseudomonadati</taxon>
        <taxon>Spirochaetota</taxon>
        <taxon>Spirochaetia</taxon>
        <taxon>Spirochaetales</taxon>
        <taxon>Treponemataceae</taxon>
        <taxon>Treponema</taxon>
    </lineage>
</organism>
<dbReference type="HAMAP" id="MF_00210">
    <property type="entry name" value="EPSP_synth"/>
    <property type="match status" value="1"/>
</dbReference>
<evidence type="ECO:0000256" key="5">
    <source>
        <dbReference type="ARBA" id="ARBA00023141"/>
    </source>
</evidence>
<reference evidence="9" key="1">
    <citation type="journal article" date="2021" name="PeerJ">
        <title>Extensive microbial diversity within the chicken gut microbiome revealed by metagenomics and culture.</title>
        <authorList>
            <person name="Gilroy R."/>
            <person name="Ravi A."/>
            <person name="Getino M."/>
            <person name="Pursley I."/>
            <person name="Horton D.L."/>
            <person name="Alikhan N.F."/>
            <person name="Baker D."/>
            <person name="Gharbi K."/>
            <person name="Hall N."/>
            <person name="Watson M."/>
            <person name="Adriaenssens E.M."/>
            <person name="Foster-Nyarko E."/>
            <person name="Jarju S."/>
            <person name="Secka A."/>
            <person name="Antonio M."/>
            <person name="Oren A."/>
            <person name="Chaudhuri R.R."/>
            <person name="La Ragione R."/>
            <person name="Hildebrand F."/>
            <person name="Pallen M.J."/>
        </authorList>
    </citation>
    <scope>NUCLEOTIDE SEQUENCE</scope>
    <source>
        <strain evidence="9">Gambia15-2214</strain>
    </source>
</reference>
<feature type="binding site" evidence="7">
    <location>
        <position position="25"/>
    </location>
    <ligand>
        <name>3-phosphoshikimate</name>
        <dbReference type="ChEBI" id="CHEBI:145989"/>
    </ligand>
</feature>
<dbReference type="SUPFAM" id="SSF55205">
    <property type="entry name" value="EPT/RTPC-like"/>
    <property type="match status" value="1"/>
</dbReference>
<evidence type="ECO:0000313" key="9">
    <source>
        <dbReference type="EMBL" id="MBU3849548.1"/>
    </source>
</evidence>
<dbReference type="PANTHER" id="PTHR21090:SF5">
    <property type="entry name" value="PENTAFUNCTIONAL AROM POLYPEPTIDE"/>
    <property type="match status" value="1"/>
</dbReference>
<comment type="function">
    <text evidence="7">Catalyzes the transfer of the enolpyruvyl moiety of phosphoenolpyruvate (PEP) to the 5-hydroxyl of shikimate-3-phosphate (S3P) to produce enolpyruvyl shikimate-3-phosphate and inorganic phosphate.</text>
</comment>
<feature type="binding site" evidence="7">
    <location>
        <position position="357"/>
    </location>
    <ligand>
        <name>phosphoenolpyruvate</name>
        <dbReference type="ChEBI" id="CHEBI:58702"/>
    </ligand>
</feature>
<evidence type="ECO:0000256" key="4">
    <source>
        <dbReference type="ARBA" id="ARBA00022679"/>
    </source>
</evidence>
<dbReference type="InterPro" id="IPR036968">
    <property type="entry name" value="Enolpyruvate_Tfrase_sf"/>
</dbReference>
<evidence type="ECO:0000256" key="2">
    <source>
        <dbReference type="ARBA" id="ARBA00009948"/>
    </source>
</evidence>
<proteinExistence type="inferred from homology"/>
<evidence type="ECO:0000313" key="10">
    <source>
        <dbReference type="Proteomes" id="UP000823914"/>
    </source>
</evidence>
<feature type="active site" description="Proton acceptor" evidence="7">
    <location>
        <position position="326"/>
    </location>
</feature>
<keyword evidence="5 7" id="KW-0057">Aromatic amino acid biosynthesis</keyword>
<sequence>MNCITHASKLTGSITVPGSKSHTIRACLFGALGEGRSYIKNPLVSEDCLSALRCIQELGAVVYQSQDNSVWEIEGAGKRIHLPENVIDVGNSGSVMYFLTPIAASFPGWTVITGDASIRNRPVKHLATALEQLGAETHITRPYVDAPPLLVRGPIHRGKVVTDGRLSQYISGIMMAAARMEGKTVIELTDPKEVPYLDMTKGWLESVGIPVCMSPDYKHIEIEGPCVFPAIDRTIPSDWEAVAFPLVAALLTDSEIVIENIDSSGSQGDEAIVEILRSVGANIQWNKDREQLIVQGGIKAGDGFGRLSAEHFPDRTLRINCAGFPDAVPALSVIACFIEGTTIIEDIGVCRKKETDRITVMCHELTKLGAFVEEGEDYMIIHGHSPLTPDGKVNPEFKIHGGTVDSFKDHRVAMSFAVMGLALQESVTVKDAECCAVSFPDFFPKMGALGARFDCT</sequence>
<feature type="binding site" evidence="7">
    <location>
        <position position="21"/>
    </location>
    <ligand>
        <name>3-phosphoshikimate</name>
        <dbReference type="ChEBI" id="CHEBI:145989"/>
    </ligand>
</feature>
<evidence type="ECO:0000256" key="1">
    <source>
        <dbReference type="ARBA" id="ARBA00004811"/>
    </source>
</evidence>
<dbReference type="EMBL" id="JAHLFV010000071">
    <property type="protein sequence ID" value="MBU3849548.1"/>
    <property type="molecule type" value="Genomic_DNA"/>
</dbReference>
<feature type="binding site" evidence="7">
    <location>
        <position position="93"/>
    </location>
    <ligand>
        <name>phosphoenolpyruvate</name>
        <dbReference type="ChEBI" id="CHEBI:58702"/>
    </ligand>
</feature>
<comment type="catalytic activity">
    <reaction evidence="6">
        <text>3-phosphoshikimate + phosphoenolpyruvate = 5-O-(1-carboxyvinyl)-3-phosphoshikimate + phosphate</text>
        <dbReference type="Rhea" id="RHEA:21256"/>
        <dbReference type="ChEBI" id="CHEBI:43474"/>
        <dbReference type="ChEBI" id="CHEBI:57701"/>
        <dbReference type="ChEBI" id="CHEBI:58702"/>
        <dbReference type="ChEBI" id="CHEBI:145989"/>
        <dbReference type="EC" id="2.5.1.19"/>
    </reaction>
    <physiologicalReaction direction="left-to-right" evidence="6">
        <dbReference type="Rhea" id="RHEA:21257"/>
    </physiologicalReaction>
</comment>
<feature type="binding site" evidence="7">
    <location>
        <position position="20"/>
    </location>
    <ligand>
        <name>3-phosphoshikimate</name>
        <dbReference type="ChEBI" id="CHEBI:145989"/>
    </ligand>
</feature>
<dbReference type="PIRSF" id="PIRSF000505">
    <property type="entry name" value="EPSPS"/>
    <property type="match status" value="1"/>
</dbReference>
<dbReference type="CDD" id="cd01556">
    <property type="entry name" value="EPSP_synthase"/>
    <property type="match status" value="1"/>
</dbReference>
<dbReference type="Gene3D" id="3.65.10.10">
    <property type="entry name" value="Enolpyruvate transferase domain"/>
    <property type="match status" value="2"/>
</dbReference>
<dbReference type="Proteomes" id="UP000823914">
    <property type="component" value="Unassembled WGS sequence"/>
</dbReference>
<feature type="binding site" evidence="7">
    <location>
        <position position="411"/>
    </location>
    <ligand>
        <name>phosphoenolpyruvate</name>
        <dbReference type="ChEBI" id="CHEBI:58702"/>
    </ligand>
</feature>
<dbReference type="GO" id="GO:0009073">
    <property type="term" value="P:aromatic amino acid family biosynthetic process"/>
    <property type="evidence" value="ECO:0007669"/>
    <property type="project" value="UniProtKB-KW"/>
</dbReference>
<dbReference type="NCBIfam" id="TIGR01356">
    <property type="entry name" value="aroA"/>
    <property type="match status" value="1"/>
</dbReference>
<feature type="binding site" evidence="7">
    <location>
        <position position="167"/>
    </location>
    <ligand>
        <name>3-phosphoshikimate</name>
        <dbReference type="ChEBI" id="CHEBI:145989"/>
    </ligand>
</feature>
<comment type="similarity">
    <text evidence="2 7">Belongs to the EPSP synthase family.</text>
</comment>
<feature type="binding site" evidence="7">
    <location>
        <position position="20"/>
    </location>
    <ligand>
        <name>phosphoenolpyruvate</name>
        <dbReference type="ChEBI" id="CHEBI:58702"/>
    </ligand>
</feature>
<dbReference type="GO" id="GO:0003866">
    <property type="term" value="F:3-phosphoshikimate 1-carboxyvinyltransferase activity"/>
    <property type="evidence" value="ECO:0007669"/>
    <property type="project" value="UniProtKB-UniRule"/>
</dbReference>
<comment type="pathway">
    <text evidence="1 7">Metabolic intermediate biosynthesis; chorismate biosynthesis; chorismate from D-erythrose 4-phosphate and phosphoenolpyruvate: step 6/7.</text>
</comment>
<dbReference type="InterPro" id="IPR013792">
    <property type="entry name" value="RNA3'P_cycl/enolpyr_Trfase_a/b"/>
</dbReference>
<comment type="caution">
    <text evidence="7">Lacks conserved residue(s) required for the propagation of feature annotation.</text>
</comment>
<feature type="binding site" evidence="7">
    <location>
        <position position="353"/>
    </location>
    <ligand>
        <name>3-phosphoshikimate</name>
        <dbReference type="ChEBI" id="CHEBI:145989"/>
    </ligand>
</feature>
<comment type="subunit">
    <text evidence="7">Monomer.</text>
</comment>
<dbReference type="InterPro" id="IPR001986">
    <property type="entry name" value="Enolpyruvate_Tfrase_dom"/>
</dbReference>
<evidence type="ECO:0000259" key="8">
    <source>
        <dbReference type="Pfam" id="PF00275"/>
    </source>
</evidence>
<dbReference type="PANTHER" id="PTHR21090">
    <property type="entry name" value="AROM/DEHYDROQUINATE SYNTHASE"/>
    <property type="match status" value="1"/>
</dbReference>
<name>A0A9E2L0Z7_9SPIR</name>
<dbReference type="EC" id="2.5.1.19" evidence="7"/>
<dbReference type="InterPro" id="IPR023193">
    <property type="entry name" value="EPSP_synthase_CS"/>
</dbReference>
<reference evidence="9" key="2">
    <citation type="submission" date="2021-04" db="EMBL/GenBank/DDBJ databases">
        <authorList>
            <person name="Gilroy R."/>
        </authorList>
    </citation>
    <scope>NUCLEOTIDE SEQUENCE</scope>
    <source>
        <strain evidence="9">Gambia15-2214</strain>
    </source>
</reference>
<evidence type="ECO:0000256" key="7">
    <source>
        <dbReference type="HAMAP-Rule" id="MF_00210"/>
    </source>
</evidence>
<feature type="binding site" evidence="7">
    <location>
        <position position="168"/>
    </location>
    <ligand>
        <name>phosphoenolpyruvate</name>
        <dbReference type="ChEBI" id="CHEBI:58702"/>
    </ligand>
</feature>
<protein>
    <recommendedName>
        <fullName evidence="7">3-phosphoshikimate 1-carboxyvinyltransferase</fullName>
        <ecNumber evidence="7">2.5.1.19</ecNumber>
    </recommendedName>
    <alternativeName>
        <fullName evidence="7">5-enolpyruvylshikimate-3-phosphate synthase</fullName>
        <shortName evidence="7">EPSP synthase</shortName>
        <shortName evidence="7">EPSPS</shortName>
    </alternativeName>
</protein>
<feature type="binding site" evidence="7">
    <location>
        <position position="326"/>
    </location>
    <ligand>
        <name>3-phosphoshikimate</name>
        <dbReference type="ChEBI" id="CHEBI:145989"/>
    </ligand>
</feature>
<evidence type="ECO:0000256" key="3">
    <source>
        <dbReference type="ARBA" id="ARBA00022605"/>
    </source>
</evidence>
<dbReference type="PROSITE" id="PS00885">
    <property type="entry name" value="EPSP_SYNTHASE_2"/>
    <property type="match status" value="1"/>
</dbReference>
<evidence type="ECO:0000256" key="6">
    <source>
        <dbReference type="ARBA" id="ARBA00044633"/>
    </source>
</evidence>
<dbReference type="GO" id="GO:0009423">
    <property type="term" value="P:chorismate biosynthetic process"/>
    <property type="evidence" value="ECO:0007669"/>
    <property type="project" value="UniProtKB-UniRule"/>
</dbReference>
<comment type="subcellular location">
    <subcellularLocation>
        <location evidence="7">Cytoplasm</location>
    </subcellularLocation>
</comment>
<dbReference type="GO" id="GO:0005737">
    <property type="term" value="C:cytoplasm"/>
    <property type="evidence" value="ECO:0007669"/>
    <property type="project" value="UniProtKB-SubCell"/>
</dbReference>
<keyword evidence="7" id="KW-0963">Cytoplasm</keyword>
<feature type="binding site" evidence="7">
    <location>
        <position position="121"/>
    </location>
    <ligand>
        <name>phosphoenolpyruvate</name>
        <dbReference type="ChEBI" id="CHEBI:58702"/>
    </ligand>
</feature>
<dbReference type="GO" id="GO:0008652">
    <property type="term" value="P:amino acid biosynthetic process"/>
    <property type="evidence" value="ECO:0007669"/>
    <property type="project" value="UniProtKB-KW"/>
</dbReference>
<accession>A0A9E2L0Z7</accession>
<comment type="caution">
    <text evidence="9">The sequence shown here is derived from an EMBL/GenBank/DDBJ whole genome shotgun (WGS) entry which is preliminary data.</text>
</comment>